<feature type="site" description="Important for catalytic activity" evidence="10">
    <location>
        <position position="226"/>
    </location>
</feature>
<dbReference type="Pfam" id="PF01546">
    <property type="entry name" value="Peptidase_M20"/>
    <property type="match status" value="1"/>
</dbReference>
<feature type="domain" description="Peptidase M20 dimerisation" evidence="11">
    <location>
        <begin position="206"/>
        <end position="365"/>
    </location>
</feature>
<keyword evidence="5" id="KW-0378">Hydrolase</keyword>
<organism evidence="12 13">
    <name type="scientific">Mizuhopecten yessoensis</name>
    <name type="common">Japanese scallop</name>
    <name type="synonym">Patinopecten yessoensis</name>
    <dbReference type="NCBI Taxonomy" id="6573"/>
    <lineage>
        <taxon>Eukaryota</taxon>
        <taxon>Metazoa</taxon>
        <taxon>Spiralia</taxon>
        <taxon>Lophotrochozoa</taxon>
        <taxon>Mollusca</taxon>
        <taxon>Bivalvia</taxon>
        <taxon>Autobranchia</taxon>
        <taxon>Pteriomorphia</taxon>
        <taxon>Pectinida</taxon>
        <taxon>Pectinoidea</taxon>
        <taxon>Pectinidae</taxon>
        <taxon>Mizuhopecten</taxon>
    </lineage>
</organism>
<sequence length="471" mass="52506">MDSLFEYIDSKKEAYIQRLKDAVAIKSVSAWPETRGDITTMVKWTQKLMDDLGAETELKELGDQDLGGGSKIPLPPVLQGVLGKDPSKKTLLVYGHLDVQPARKEDGWDQDDPFKAILKDGKIYGRGSTDDKGPVLAWINCLEAMKENKMPVPVNLKFMFEGMEECGSDGLDDLVNSSKDTFLKDVDYVCISDNYWLGKTKPCVTYGLRGICYFFLEIDCSNKDLHSGLYGGTVHEAMVDLVGVLGTLVDSKGNILIPGIGDSVAELTEEERQKYDPIDFSPEEYQQDTGCHALIHDNKQDILMHRWRYPSLSIHGIEGAFSDTGAKTVIPRKVIGKFSVRLVPDQTPEEIERLVKKHVEEKFRERNSPNHMKLTMGHGGKPWVSDYNDPNFVAGRKAMKTVYGVEPDLTREGGSIPVTLTFQEATKKNVMLLPLGCSDDGAHSQNEKMDVVNYINGIKVMGAYMDELAKL</sequence>
<feature type="binding site" description="in other chain" evidence="8">
    <location>
        <position position="193"/>
    </location>
    <ligand>
        <name>substrate</name>
        <note>ligand shared between homodimeric partners</note>
    </ligand>
</feature>
<evidence type="ECO:0000259" key="11">
    <source>
        <dbReference type="Pfam" id="PF07687"/>
    </source>
</evidence>
<dbReference type="InterPro" id="IPR051458">
    <property type="entry name" value="Cyt/Met_Dipeptidase"/>
</dbReference>
<dbReference type="InterPro" id="IPR001261">
    <property type="entry name" value="ArgE/DapE_CS"/>
</dbReference>
<evidence type="ECO:0000256" key="2">
    <source>
        <dbReference type="ARBA" id="ARBA00022553"/>
    </source>
</evidence>
<feature type="active site" evidence="7">
    <location>
        <position position="98"/>
    </location>
</feature>
<comment type="caution">
    <text evidence="12">The sequence shown here is derived from an EMBL/GenBank/DDBJ whole genome shotgun (WGS) entry which is preliminary data.</text>
</comment>
<evidence type="ECO:0000256" key="8">
    <source>
        <dbReference type="PIRSR" id="PIRSR037242-2"/>
    </source>
</evidence>
<dbReference type="InterPro" id="IPR011650">
    <property type="entry name" value="Peptidase_M20_dimer"/>
</dbReference>
<keyword evidence="4 9" id="KW-0479">Metal-binding</keyword>
<evidence type="ECO:0000256" key="7">
    <source>
        <dbReference type="PIRSR" id="PIRSR037242-1"/>
    </source>
</evidence>
<evidence type="ECO:0000256" key="6">
    <source>
        <dbReference type="ARBA" id="ARBA00023049"/>
    </source>
</evidence>
<evidence type="ECO:0000256" key="5">
    <source>
        <dbReference type="ARBA" id="ARBA00022801"/>
    </source>
</evidence>
<protein>
    <submittedName>
        <fullName evidence="12">Cytosolic non-specific dipeptidase</fullName>
    </submittedName>
</protein>
<accession>A0A210R187</accession>
<dbReference type="Pfam" id="PF07687">
    <property type="entry name" value="M20_dimer"/>
    <property type="match status" value="1"/>
</dbReference>
<evidence type="ECO:0000256" key="4">
    <source>
        <dbReference type="ARBA" id="ARBA00022723"/>
    </source>
</evidence>
<dbReference type="PANTHER" id="PTHR43270">
    <property type="entry name" value="BETA-ALA-HIS DIPEPTIDASE"/>
    <property type="match status" value="1"/>
</dbReference>
<keyword evidence="9" id="KW-0464">Manganese</keyword>
<keyword evidence="13" id="KW-1185">Reference proteome</keyword>
<dbReference type="InterPro" id="IPR017153">
    <property type="entry name" value="CNDP/DUG1"/>
</dbReference>
<feature type="binding site" evidence="9">
    <location>
        <position position="130"/>
    </location>
    <ligand>
        <name>Mn(2+)</name>
        <dbReference type="ChEBI" id="CHEBI:29035"/>
        <label>2</label>
    </ligand>
</feature>
<keyword evidence="3" id="KW-0645">Protease</keyword>
<feature type="active site" description="Proton acceptor" evidence="7">
    <location>
        <position position="164"/>
    </location>
</feature>
<dbReference type="GO" id="GO:0070573">
    <property type="term" value="F:metallodipeptidase activity"/>
    <property type="evidence" value="ECO:0007669"/>
    <property type="project" value="InterPro"/>
</dbReference>
<dbReference type="InterPro" id="IPR002933">
    <property type="entry name" value="Peptidase_M20"/>
</dbReference>
<dbReference type="SUPFAM" id="SSF53187">
    <property type="entry name" value="Zn-dependent exopeptidases"/>
    <property type="match status" value="1"/>
</dbReference>
<evidence type="ECO:0000313" key="13">
    <source>
        <dbReference type="Proteomes" id="UP000242188"/>
    </source>
</evidence>
<feature type="binding site" evidence="9">
    <location>
        <position position="96"/>
    </location>
    <ligand>
        <name>Mn(2+)</name>
        <dbReference type="ChEBI" id="CHEBI:29035"/>
        <label>2</label>
    </ligand>
</feature>
<keyword evidence="2" id="KW-0597">Phosphoprotein</keyword>
<dbReference type="PROSITE" id="PS00759">
    <property type="entry name" value="ARGE_DAPE_CPG2_2"/>
    <property type="match status" value="1"/>
</dbReference>
<feature type="binding site" evidence="9">
    <location>
        <position position="165"/>
    </location>
    <ligand>
        <name>Mn(2+)</name>
        <dbReference type="ChEBI" id="CHEBI:29035"/>
        <label>1</label>
    </ligand>
</feature>
<dbReference type="AlphaFoldDB" id="A0A210R187"/>
<feature type="binding site" evidence="9">
    <location>
        <position position="130"/>
    </location>
    <ligand>
        <name>Mn(2+)</name>
        <dbReference type="ChEBI" id="CHEBI:29035"/>
        <label>1</label>
    </ligand>
</feature>
<feature type="binding site" description="in other chain" evidence="8">
    <location>
        <position position="415"/>
    </location>
    <ligand>
        <name>substrate</name>
        <note>ligand shared between homodimeric partners</note>
    </ligand>
</feature>
<dbReference type="FunFam" id="3.30.70.360:FF:000008">
    <property type="entry name" value="Cytosolic non-specific dipeptidase"/>
    <property type="match status" value="1"/>
</dbReference>
<evidence type="ECO:0000256" key="1">
    <source>
        <dbReference type="ARBA" id="ARBA00006247"/>
    </source>
</evidence>
<feature type="binding site" evidence="9">
    <location>
        <position position="193"/>
    </location>
    <ligand>
        <name>Mn(2+)</name>
        <dbReference type="ChEBI" id="CHEBI:29035"/>
        <label>2</label>
    </ligand>
</feature>
<evidence type="ECO:0000256" key="3">
    <source>
        <dbReference type="ARBA" id="ARBA00022670"/>
    </source>
</evidence>
<name>A0A210R187_MIZYE</name>
<dbReference type="Gene3D" id="3.40.630.10">
    <property type="entry name" value="Zn peptidases"/>
    <property type="match status" value="1"/>
</dbReference>
<dbReference type="Gene3D" id="3.30.70.360">
    <property type="match status" value="1"/>
</dbReference>
<proteinExistence type="inferred from homology"/>
<evidence type="ECO:0000256" key="10">
    <source>
        <dbReference type="PIRSR" id="PIRSR037242-4"/>
    </source>
</evidence>
<dbReference type="CDD" id="cd05676">
    <property type="entry name" value="M20_dipept_like_CNDP"/>
    <property type="match status" value="1"/>
</dbReference>
<gene>
    <name evidence="12" type="ORF">KP79_PYT18627</name>
</gene>
<dbReference type="PIRSF" id="PIRSF037242">
    <property type="entry name" value="CNDP_dipeptidase"/>
    <property type="match status" value="1"/>
</dbReference>
<feature type="binding site" evidence="8">
    <location>
        <position position="226"/>
    </location>
    <ligand>
        <name>substrate</name>
        <note>ligand shared between homodimeric partners</note>
    </ligand>
</feature>
<evidence type="ECO:0000313" key="12">
    <source>
        <dbReference type="EMBL" id="OWF54759.1"/>
    </source>
</evidence>
<dbReference type="EMBL" id="NEDP02000890">
    <property type="protein sequence ID" value="OWF54759.1"/>
    <property type="molecule type" value="Genomic_DNA"/>
</dbReference>
<dbReference type="GO" id="GO:0006508">
    <property type="term" value="P:proteolysis"/>
    <property type="evidence" value="ECO:0007669"/>
    <property type="project" value="UniProtKB-KW"/>
</dbReference>
<dbReference type="PANTHER" id="PTHR43270:SF4">
    <property type="entry name" value="CARNOSINE DIPEPTIDASE 2, ISOFORM A"/>
    <property type="match status" value="1"/>
</dbReference>
<dbReference type="Proteomes" id="UP000242188">
    <property type="component" value="Unassembled WGS sequence"/>
</dbReference>
<comment type="similarity">
    <text evidence="1">Belongs to the peptidase M20A family.</text>
</comment>
<evidence type="ECO:0000256" key="9">
    <source>
        <dbReference type="PIRSR" id="PIRSR037242-3"/>
    </source>
</evidence>
<feature type="binding site" description="in other chain" evidence="8">
    <location>
        <position position="443"/>
    </location>
    <ligand>
        <name>substrate</name>
        <note>ligand shared between homodimeric partners</note>
    </ligand>
</feature>
<feature type="binding site" evidence="9">
    <location>
        <position position="443"/>
    </location>
    <ligand>
        <name>Mn(2+)</name>
        <dbReference type="ChEBI" id="CHEBI:29035"/>
        <label>1</label>
    </ligand>
</feature>
<reference evidence="12 13" key="1">
    <citation type="journal article" date="2017" name="Nat. Ecol. Evol.">
        <title>Scallop genome provides insights into evolution of bilaterian karyotype and development.</title>
        <authorList>
            <person name="Wang S."/>
            <person name="Zhang J."/>
            <person name="Jiao W."/>
            <person name="Li J."/>
            <person name="Xun X."/>
            <person name="Sun Y."/>
            <person name="Guo X."/>
            <person name="Huan P."/>
            <person name="Dong B."/>
            <person name="Zhang L."/>
            <person name="Hu X."/>
            <person name="Sun X."/>
            <person name="Wang J."/>
            <person name="Zhao C."/>
            <person name="Wang Y."/>
            <person name="Wang D."/>
            <person name="Huang X."/>
            <person name="Wang R."/>
            <person name="Lv J."/>
            <person name="Li Y."/>
            <person name="Zhang Z."/>
            <person name="Liu B."/>
            <person name="Lu W."/>
            <person name="Hui Y."/>
            <person name="Liang J."/>
            <person name="Zhou Z."/>
            <person name="Hou R."/>
            <person name="Li X."/>
            <person name="Liu Y."/>
            <person name="Li H."/>
            <person name="Ning X."/>
            <person name="Lin Y."/>
            <person name="Zhao L."/>
            <person name="Xing Q."/>
            <person name="Dou J."/>
            <person name="Li Y."/>
            <person name="Mao J."/>
            <person name="Guo H."/>
            <person name="Dou H."/>
            <person name="Li T."/>
            <person name="Mu C."/>
            <person name="Jiang W."/>
            <person name="Fu Q."/>
            <person name="Fu X."/>
            <person name="Miao Y."/>
            <person name="Liu J."/>
            <person name="Yu Q."/>
            <person name="Li R."/>
            <person name="Liao H."/>
            <person name="Li X."/>
            <person name="Kong Y."/>
            <person name="Jiang Z."/>
            <person name="Chourrout D."/>
            <person name="Li R."/>
            <person name="Bao Z."/>
        </authorList>
    </citation>
    <scope>NUCLEOTIDE SEQUENCE [LARGE SCALE GENOMIC DNA]</scope>
    <source>
        <strain evidence="12 13">PY_sf001</strain>
    </source>
</reference>
<feature type="binding site" evidence="8">
    <location>
        <position position="328"/>
    </location>
    <ligand>
        <name>substrate</name>
        <note>ligand shared between homodimeric partners</note>
    </ligand>
</feature>
<comment type="cofactor">
    <cofactor evidence="9">
        <name>Mn(2+)</name>
        <dbReference type="ChEBI" id="CHEBI:29035"/>
    </cofactor>
    <text evidence="9">Binds 2 manganese ions per subunit.</text>
</comment>
<dbReference type="GO" id="GO:0046872">
    <property type="term" value="F:metal ion binding"/>
    <property type="evidence" value="ECO:0007669"/>
    <property type="project" value="UniProtKB-KW"/>
</dbReference>
<keyword evidence="6" id="KW-0482">Metalloprotease</keyword>
<feature type="binding site" description="in other chain" evidence="8">
    <location>
        <position position="341"/>
    </location>
    <ligand>
        <name>substrate</name>
        <note>ligand shared between homodimeric partners</note>
    </ligand>
</feature>
<dbReference type="OrthoDB" id="7832001at2759"/>
<dbReference type="STRING" id="6573.A0A210R187"/>